<evidence type="ECO:0000259" key="3">
    <source>
        <dbReference type="Pfam" id="PF03202"/>
    </source>
</evidence>
<name>C5J5H0_MESCH</name>
<evidence type="ECO:0000256" key="2">
    <source>
        <dbReference type="SAM" id="SignalP"/>
    </source>
</evidence>
<dbReference type="Pfam" id="PF03305">
    <property type="entry name" value="Lipoprotein_X"/>
    <property type="match status" value="1"/>
</dbReference>
<dbReference type="PROSITE" id="PS51257">
    <property type="entry name" value="PROKAR_LIPOPROTEIN"/>
    <property type="match status" value="1"/>
</dbReference>
<organism evidence="5 6">
    <name type="scientific">Mesomycoplasma conjunctivae (strain ATCC 25834 / NCTC 10147 / HRC/581)</name>
    <name type="common">Mycoplasma conjunctivae</name>
    <dbReference type="NCBI Taxonomy" id="572263"/>
    <lineage>
        <taxon>Bacteria</taxon>
        <taxon>Bacillati</taxon>
        <taxon>Mycoplasmatota</taxon>
        <taxon>Mycoplasmoidales</taxon>
        <taxon>Metamycoplasmataceae</taxon>
        <taxon>Mesomycoplasma</taxon>
    </lineage>
</organism>
<proteinExistence type="inferred from homology"/>
<comment type="similarity">
    <text evidence="1">Belongs to the MG185/MG260 family.</text>
</comment>
<dbReference type="EMBL" id="FM864216">
    <property type="protein sequence ID" value="CAT04692.1"/>
    <property type="molecule type" value="Genomic_DNA"/>
</dbReference>
<dbReference type="HOGENOM" id="CLU_017227_1_0_14"/>
<evidence type="ECO:0000313" key="6">
    <source>
        <dbReference type="Proteomes" id="UP000001491"/>
    </source>
</evidence>
<feature type="domain" description="Mycoplasma lipoprotein C-terminal" evidence="3">
    <location>
        <begin position="578"/>
        <end position="700"/>
    </location>
</feature>
<evidence type="ECO:0000259" key="4">
    <source>
        <dbReference type="Pfam" id="PF03305"/>
    </source>
</evidence>
<reference evidence="6" key="1">
    <citation type="journal article" date="2009" name="BMC Bioinformatics">
        <title>The Mycoplasma conjunctivae genome sequencing, annotation and analysis.</title>
        <authorList>
            <person name="Calderon-Copete S.P."/>
            <person name="Wigger G."/>
            <person name="Wunderlin C."/>
            <person name="Schmidheini T."/>
            <person name="Frey J."/>
            <person name="Quail M.A."/>
            <person name="Falquet L."/>
        </authorList>
    </citation>
    <scope>NUCLEOTIDE SEQUENCE [LARGE SCALE GENOMIC DNA]</scope>
    <source>
        <strain evidence="6">ATCC 25834 / NCTC 10147 / HRC/581</strain>
    </source>
</reference>
<keyword evidence="5" id="KW-0449">Lipoprotein</keyword>
<accession>C5J5H0</accession>
<dbReference type="AlphaFoldDB" id="C5J5H0"/>
<sequence>MTKKISKLTKKTLFTTFSLAPLLTLASCQVVTRFDQVEDNVIKLGHIFTPSKTDSRFFALEKIMHKWNNLDDVKNGTTSKLELSHFSGNYEGMIRNLSVLLETKDRQKSINLALNYPSLAALLNRYDMLLNFADNQDLKTTINETFVDEFLVENKNIVGLDDKGIWTIPVTKASKTLIINKPLLSYIVTSALESADSKSTIKGEDKKFFENLDKTKTDVDFIKKVWGDYQKLPLDQGGLDGYEFSKEKLENYKDLFDLSIRIKKSFPDANKKDKQANLRAQWPIGFNDGVSVWFASNFAEANGNYNDFIFHNSEKDGNIFEYTLDQSPDSKGYQIAKKTYEQFNELQQNDAAAYFGPVTRDTAQATDWLVRHQMVFAITSTTSYRRKFLPEGQYFFNIYEKEKSFSLPISSTTQLWNISKPTDKKDENVIAQISQVISNDKSFVIVGVKPTKNDKNPDNNIYLDPKKDGSIIENIKKVLNDNQDGGFLTSDRTLISLGSEGFDKTDFYQKLYKNEDESKKDTNKNTKSKQSKYVFIKKTGNINVKNIGGEETLNKNEVLFLQEPVKNEISNTKKTITYQGPSLIGMHANKQENESSYKFVKWFISSQESFEYEDSKGKKHIFNGTPNEFLAFQSNYLVPSKSTFSSDIKDATKFPQNPLFELIYNNFKTVSQNPNEYALFSEPTSQDSSFFRSAVRNSLAQIDSLIRQNESENKATKKINFEEFIKGIKKNIINK</sequence>
<dbReference type="NCBIfam" id="NF045826">
    <property type="entry name" value="lipo_P68"/>
    <property type="match status" value="1"/>
</dbReference>
<feature type="domain" description="Mycoplasma lipoprotein central" evidence="4">
    <location>
        <begin position="219"/>
        <end position="392"/>
    </location>
</feature>
<dbReference type="eggNOG" id="COG1653">
    <property type="taxonomic scope" value="Bacteria"/>
</dbReference>
<feature type="chain" id="PRO_5002953312" evidence="2">
    <location>
        <begin position="27"/>
        <end position="735"/>
    </location>
</feature>
<evidence type="ECO:0000313" key="5">
    <source>
        <dbReference type="EMBL" id="CAT04692.1"/>
    </source>
</evidence>
<feature type="signal peptide" evidence="2">
    <location>
        <begin position="1"/>
        <end position="26"/>
    </location>
</feature>
<dbReference type="KEGG" id="mco:MCJ_000130"/>
<dbReference type="InterPro" id="IPR004984">
    <property type="entry name" value="Mycoplasma_lipoprotein_cen_dom"/>
</dbReference>
<dbReference type="InterPro" id="IPR054825">
    <property type="entry name" value="P68-like"/>
</dbReference>
<dbReference type="InterPro" id="IPR004890">
    <property type="entry name" value="Lipoprotein_10_C"/>
</dbReference>
<gene>
    <name evidence="5" type="ordered locus">MCJ_000130</name>
</gene>
<dbReference type="Pfam" id="PF03202">
    <property type="entry name" value="Lipoprotein_10"/>
    <property type="match status" value="1"/>
</dbReference>
<dbReference type="Proteomes" id="UP000001491">
    <property type="component" value="Chromosome"/>
</dbReference>
<protein>
    <submittedName>
        <fullName evidence="5">HYPOTHETICAL Uncharacterized lipoprotein MG260</fullName>
    </submittedName>
</protein>
<keyword evidence="6" id="KW-1185">Reference proteome</keyword>
<keyword evidence="2" id="KW-0732">Signal</keyword>
<evidence type="ECO:0000256" key="1">
    <source>
        <dbReference type="ARBA" id="ARBA00009031"/>
    </source>
</evidence>